<proteinExistence type="predicted"/>
<accession>A0A430BZA9</accession>
<comment type="caution">
    <text evidence="1">The sequence shown here is derived from an EMBL/GenBank/DDBJ whole genome shotgun (WGS) entry which is preliminary data.</text>
</comment>
<evidence type="ECO:0000313" key="1">
    <source>
        <dbReference type="EMBL" id="RSU58037.1"/>
    </source>
</evidence>
<protein>
    <submittedName>
        <fullName evidence="1">Uncharacterized protein</fullName>
    </submittedName>
</protein>
<sequence length="108" mass="12500">MTLEVTVRLLDPDYLMMLLLADRSVFCRLCMTTGHMDRAAKKLVNQAHFHSWEANRGGSKKIPKKLSQVEIVPSDILNRNDAFIWFLHRNGIESPSWFPPDWPHGQLI</sequence>
<dbReference type="EMBL" id="QRAL01000006">
    <property type="protein sequence ID" value="RSU58037.1"/>
    <property type="molecule type" value="Genomic_DNA"/>
</dbReference>
<dbReference type="Proteomes" id="UP000287401">
    <property type="component" value="Unassembled WGS sequence"/>
</dbReference>
<organism evidence="1 2">
    <name type="scientific">Sphingobium yanoikuyae</name>
    <name type="common">Sphingomonas yanoikuyae</name>
    <dbReference type="NCBI Taxonomy" id="13690"/>
    <lineage>
        <taxon>Bacteria</taxon>
        <taxon>Pseudomonadati</taxon>
        <taxon>Pseudomonadota</taxon>
        <taxon>Alphaproteobacteria</taxon>
        <taxon>Sphingomonadales</taxon>
        <taxon>Sphingomonadaceae</taxon>
        <taxon>Sphingobium</taxon>
    </lineage>
</organism>
<reference evidence="1 2" key="1">
    <citation type="submission" date="2018-07" db="EMBL/GenBank/DDBJ databases">
        <title>Genomic and Epidemiologic Investigation of an Indolent Hospital Outbreak.</title>
        <authorList>
            <person name="Johnson R.C."/>
            <person name="Deming C."/>
            <person name="Conlan S."/>
            <person name="Zellmer C.J."/>
            <person name="Michelin A.V."/>
            <person name="Lee-Lin S."/>
            <person name="Thomas P.J."/>
            <person name="Park M."/>
            <person name="Weingarten R.A."/>
            <person name="Less J."/>
            <person name="Dekker J.P."/>
            <person name="Frank K.M."/>
            <person name="Musser K.A."/>
            <person name="Mcquiston J.R."/>
            <person name="Henderson D.K."/>
            <person name="Lau A.F."/>
            <person name="Palmore T.N."/>
            <person name="Segre J.A."/>
        </authorList>
    </citation>
    <scope>NUCLEOTIDE SEQUENCE [LARGE SCALE GENOMIC DNA]</scope>
    <source>
        <strain evidence="1 2">SK-NIH.Env6_1116</strain>
    </source>
</reference>
<gene>
    <name evidence="1" type="ORF">DAH51_07280</name>
</gene>
<name>A0A430BZA9_SPHYA</name>
<dbReference type="AlphaFoldDB" id="A0A430BZA9"/>
<dbReference type="RefSeq" id="WP_125997840.1">
    <property type="nucleotide sequence ID" value="NZ_QRAL01000006.1"/>
</dbReference>
<evidence type="ECO:0000313" key="2">
    <source>
        <dbReference type="Proteomes" id="UP000287401"/>
    </source>
</evidence>